<sequence length="151" mass="16969">MQKSIVKLFLIIINVFVAVGCADLSHQIPQGEGNGLDPSHSPQQVQDLAGIWEYADKTGSNTITLNEEGNGQYEWEDGWFETQELKDGVWKGKWMQAGNDREGGFELKWLDDSPVAQGRWWYTRIGQDHNPLEPGGTFTMQRISPFLTGGK</sequence>
<keyword evidence="2" id="KW-0732">Signal</keyword>
<evidence type="ECO:0000256" key="2">
    <source>
        <dbReference type="SAM" id="SignalP"/>
    </source>
</evidence>
<evidence type="ECO:0000313" key="3">
    <source>
        <dbReference type="EMBL" id="WNM58547.1"/>
    </source>
</evidence>
<dbReference type="PROSITE" id="PS51257">
    <property type="entry name" value="PROKAR_LIPOPROTEIN"/>
    <property type="match status" value="1"/>
</dbReference>
<protein>
    <recommendedName>
        <fullName evidence="5">Lipoprotein</fullName>
    </recommendedName>
</protein>
<evidence type="ECO:0000256" key="1">
    <source>
        <dbReference type="SAM" id="MobiDB-lite"/>
    </source>
</evidence>
<organism evidence="3 4">
    <name type="scientific">Candidatus Nitrospira allomarina</name>
    <dbReference type="NCBI Taxonomy" id="3020900"/>
    <lineage>
        <taxon>Bacteria</taxon>
        <taxon>Pseudomonadati</taxon>
        <taxon>Nitrospirota</taxon>
        <taxon>Nitrospiria</taxon>
        <taxon>Nitrospirales</taxon>
        <taxon>Nitrospiraceae</taxon>
        <taxon>Nitrospira</taxon>
    </lineage>
</organism>
<dbReference type="Proteomes" id="UP001302719">
    <property type="component" value="Chromosome"/>
</dbReference>
<accession>A0AA96GBX2</accession>
<dbReference type="EMBL" id="CP116967">
    <property type="protein sequence ID" value="WNM58547.1"/>
    <property type="molecule type" value="Genomic_DNA"/>
</dbReference>
<evidence type="ECO:0008006" key="5">
    <source>
        <dbReference type="Google" id="ProtNLM"/>
    </source>
</evidence>
<proteinExistence type="predicted"/>
<dbReference type="RefSeq" id="WP_312644533.1">
    <property type="nucleotide sequence ID" value="NZ_CP116967.1"/>
</dbReference>
<feature type="chain" id="PRO_5041674625" description="Lipoprotein" evidence="2">
    <location>
        <begin position="19"/>
        <end position="151"/>
    </location>
</feature>
<keyword evidence="4" id="KW-1185">Reference proteome</keyword>
<dbReference type="AlphaFoldDB" id="A0AA96GBX2"/>
<feature type="region of interest" description="Disordered" evidence="1">
    <location>
        <begin position="132"/>
        <end position="151"/>
    </location>
</feature>
<feature type="signal peptide" evidence="2">
    <location>
        <begin position="1"/>
        <end position="18"/>
    </location>
</feature>
<evidence type="ECO:0000313" key="4">
    <source>
        <dbReference type="Proteomes" id="UP001302719"/>
    </source>
</evidence>
<gene>
    <name evidence="3" type="ORF">PP769_01930</name>
</gene>
<name>A0AA96GBX2_9BACT</name>
<dbReference type="KEGG" id="nall:PP769_01930"/>
<reference evidence="3 4" key="1">
    <citation type="submission" date="2023-01" db="EMBL/GenBank/DDBJ databases">
        <title>Cultivation and genomic characterization of new, ubiquitous marine nitrite-oxidizing bacteria from the Nitrospirales.</title>
        <authorList>
            <person name="Mueller A.J."/>
            <person name="Daebeler A."/>
            <person name="Herbold C.W."/>
            <person name="Kirkegaard R.H."/>
            <person name="Daims H."/>
        </authorList>
    </citation>
    <scope>NUCLEOTIDE SEQUENCE [LARGE SCALE GENOMIC DNA]</scope>
    <source>
        <strain evidence="3 4">VA</strain>
    </source>
</reference>